<organism evidence="12 13">
    <name type="scientific">Wallemia mellicola</name>
    <dbReference type="NCBI Taxonomy" id="1708541"/>
    <lineage>
        <taxon>Eukaryota</taxon>
        <taxon>Fungi</taxon>
        <taxon>Dikarya</taxon>
        <taxon>Basidiomycota</taxon>
        <taxon>Wallemiomycotina</taxon>
        <taxon>Wallemiomycetes</taxon>
        <taxon>Wallemiales</taxon>
        <taxon>Wallemiaceae</taxon>
        <taxon>Wallemia</taxon>
    </lineage>
</organism>
<dbReference type="Pfam" id="PF00009">
    <property type="entry name" value="GTP_EFTU"/>
    <property type="match status" value="1"/>
</dbReference>
<keyword evidence="4 10" id="KW-0812">Transmembrane</keyword>
<evidence type="ECO:0000256" key="8">
    <source>
        <dbReference type="ARBA" id="ARBA00023136"/>
    </source>
</evidence>
<dbReference type="PANTHER" id="PTHR43721">
    <property type="entry name" value="ELONGATION FACTOR TU-RELATED"/>
    <property type="match status" value="1"/>
</dbReference>
<dbReference type="SUPFAM" id="SSF50447">
    <property type="entry name" value="Translation proteins"/>
    <property type="match status" value="1"/>
</dbReference>
<dbReference type="InterPro" id="IPR035531">
    <property type="entry name" value="GTPBP1-like"/>
</dbReference>
<sequence>MRSSQISSEPELPIEISIAFACAAKLSSMDVLERAPPNQRKFWEIECNDWLERVSKVLKVEYESLPPEPTHDAIKSLGMTIPVETHNTVVPSFVMASLSKHNEDLPEYTAISRACMRNMLSILNIDLQLLRTAECQTATTIWITVKDSLNDDSEKARVQRKDRQKWIRWAATGSGIVIGGVVLGLTGGLAAPALAPLFAALPALGFFATGGGAIAIGVMFGLTGGGLSGYRVAKRTAGISEFKFVPIKNEVLFDGGANTSSTPTSRIDPEFKPTYDVLKKPSTPSTPSTPSSPSTPTGKTKPPVPPKPPTIKAKSQAEEKINNEKNAEESSFSFKKVGNSFEQFGSKTWMGMRKFGDTVSNGVANININNKTEKEKEAEKATENTVTAPSMTATICTTGLLLNSPEECVNVWREALGDIANAENDQRDIYALTTDPAYFLDAGKQINGWVIDKILNMAGTKILGATALGAFMAATAVPMALIGATGMVIDNAWQGAVDRAKKAGDILSDVIRDKVHGKRPLALIGHSIGALMLVKALLNLPAPDTPIISTLTLIALPASLNKHTFGTYFYNIYDFIQTVKMAQLTEFRREIDSIHEKAIRAQREAGHAKYLETALSHSKQQAKAAKSLAHKPLEAEIDKLSLDKDISGNLVNVNATNVVELLLSNDPPIDSIGLYVEDCIRSARGEYVASLGNATDGFQSDILTFEQVLVILKQLKKACKSVDCGLGVLYQRVTEDEKEAFVKIIIRRLPTSAELFQEVRLAVCGNVDAGKSTLLGILSRGGLDDGRGKMRVNLFRHKHEIESGRTSSVGLEIMGFDHEGNEVQSATQKHGWDEICSRSSKIVSFIDLAGHERYLKTTIFGMTGTQPDYATLIVGANAGLIGMSKEHLAISLALDVPVFICVTKIDMAPPNVLEQTLKQLTKILKSPGCRKTPVFIRSKEEAAELSSTFVRDRVAPIFLISSVTGSGIPHLKTFLNVIPPASAGPDLIEQPLEFMINDVYSVPYAGTVVSGIVNTGSIRLNDTVMVGPDSLGNFITTSVKSMQRKRANVNIAEAGQSVSLALKRVRRTAVRKGQVVIAKTEPPPKASWRFVGNILILYHSTTIKPSYQAMAHIGSIRQTVKVVGLNNDNNLLRTGDRASVTFEFVKNPEYIKEGMQLLFREGRTKGLGVIAQVVD</sequence>
<comment type="subcellular location">
    <subcellularLocation>
        <location evidence="1">Membrane</location>
        <topology evidence="1">Multi-pass membrane protein</topology>
    </subcellularLocation>
</comment>
<dbReference type="GO" id="GO:0005525">
    <property type="term" value="F:GTP binding"/>
    <property type="evidence" value="ECO:0007669"/>
    <property type="project" value="UniProtKB-KW"/>
</dbReference>
<dbReference type="InterPro" id="IPR004161">
    <property type="entry name" value="EFTu-like_2"/>
</dbReference>
<dbReference type="InterPro" id="IPR009001">
    <property type="entry name" value="Transl_elong_EF1A/Init_IF2_C"/>
</dbReference>
<evidence type="ECO:0000313" key="13">
    <source>
        <dbReference type="Proteomes" id="UP000310685"/>
    </source>
</evidence>
<dbReference type="InterPro" id="IPR000795">
    <property type="entry name" value="T_Tr_GTP-bd_dom"/>
</dbReference>
<dbReference type="GO" id="GO:0016020">
    <property type="term" value="C:membrane"/>
    <property type="evidence" value="ECO:0007669"/>
    <property type="project" value="UniProtKB-SubCell"/>
</dbReference>
<dbReference type="FunFam" id="3.40.50.300:FF:000091">
    <property type="entry name" value="Probable GTP-binding protein 1"/>
    <property type="match status" value="1"/>
</dbReference>
<feature type="compositionally biased region" description="Basic and acidic residues" evidence="9">
    <location>
        <begin position="267"/>
        <end position="279"/>
    </location>
</feature>
<feature type="transmembrane region" description="Helical" evidence="10">
    <location>
        <begin position="166"/>
        <end position="191"/>
    </location>
</feature>
<dbReference type="InterPro" id="IPR029058">
    <property type="entry name" value="AB_hydrolase_fold"/>
</dbReference>
<dbReference type="GO" id="GO:0003746">
    <property type="term" value="F:translation elongation factor activity"/>
    <property type="evidence" value="ECO:0007669"/>
    <property type="project" value="TreeGrafter"/>
</dbReference>
<evidence type="ECO:0000256" key="1">
    <source>
        <dbReference type="ARBA" id="ARBA00004141"/>
    </source>
</evidence>
<gene>
    <name evidence="12" type="ORF">E3Q22_03204</name>
</gene>
<evidence type="ECO:0000256" key="10">
    <source>
        <dbReference type="SAM" id="Phobius"/>
    </source>
</evidence>
<evidence type="ECO:0000313" key="12">
    <source>
        <dbReference type="EMBL" id="TIB77163.1"/>
    </source>
</evidence>
<comment type="caution">
    <text evidence="12">The sequence shown here is derived from an EMBL/GenBank/DDBJ whole genome shotgun (WGS) entry which is preliminary data.</text>
</comment>
<evidence type="ECO:0000256" key="6">
    <source>
        <dbReference type="ARBA" id="ARBA00022989"/>
    </source>
</evidence>
<dbReference type="CDD" id="cd04165">
    <property type="entry name" value="GTPBP1_like"/>
    <property type="match status" value="1"/>
</dbReference>
<keyword evidence="8 10" id="KW-0472">Membrane</keyword>
<dbReference type="Pfam" id="PF03144">
    <property type="entry name" value="GTP_EFTU_D2"/>
    <property type="match status" value="1"/>
</dbReference>
<dbReference type="SUPFAM" id="SSF53474">
    <property type="entry name" value="alpha/beta-Hydrolases"/>
    <property type="match status" value="1"/>
</dbReference>
<dbReference type="PROSITE" id="PS51722">
    <property type="entry name" value="G_TR_2"/>
    <property type="match status" value="1"/>
</dbReference>
<keyword evidence="7" id="KW-0342">GTP-binding</keyword>
<feature type="region of interest" description="Disordered" evidence="9">
    <location>
        <begin position="255"/>
        <end position="332"/>
    </location>
</feature>
<dbReference type="AlphaFoldDB" id="A0A4T0M3G7"/>
<keyword evidence="6 10" id="KW-1133">Transmembrane helix</keyword>
<dbReference type="SUPFAM" id="SSF52540">
    <property type="entry name" value="P-loop containing nucleoside triphosphate hydrolases"/>
    <property type="match status" value="1"/>
</dbReference>
<evidence type="ECO:0000256" key="9">
    <source>
        <dbReference type="SAM" id="MobiDB-lite"/>
    </source>
</evidence>
<evidence type="ECO:0000256" key="7">
    <source>
        <dbReference type="ARBA" id="ARBA00023134"/>
    </source>
</evidence>
<dbReference type="InterPro" id="IPR050055">
    <property type="entry name" value="EF-Tu_GTPase"/>
</dbReference>
<keyword evidence="5" id="KW-0547">Nucleotide-binding</keyword>
<accession>A0A4T0M3G7</accession>
<proteinExistence type="inferred from homology"/>
<comment type="similarity">
    <text evidence="2">Belongs to the TRAFAC class translation factor GTPase superfamily. Classic translation factor GTPase family. EF-Tu/EF-1A subfamily.</text>
</comment>
<feature type="compositionally biased region" description="Basic and acidic residues" evidence="9">
    <location>
        <begin position="315"/>
        <end position="328"/>
    </location>
</feature>
<name>A0A4T0M3G7_9BASI</name>
<dbReference type="CDD" id="cd03694">
    <property type="entry name" value="GTPBP_II"/>
    <property type="match status" value="1"/>
</dbReference>
<dbReference type="CDD" id="cd03708">
    <property type="entry name" value="GTPBP_III"/>
    <property type="match status" value="1"/>
</dbReference>
<dbReference type="PANTHER" id="PTHR43721:SF9">
    <property type="entry name" value="GTP-BINDING PROTEIN 1"/>
    <property type="match status" value="1"/>
</dbReference>
<feature type="compositionally biased region" description="Low complexity" evidence="9">
    <location>
        <begin position="280"/>
        <end position="301"/>
    </location>
</feature>
<protein>
    <submittedName>
        <fullName evidence="12">GTP-binding protein 1</fullName>
    </submittedName>
</protein>
<dbReference type="InterPro" id="IPR027417">
    <property type="entry name" value="P-loop_NTPase"/>
</dbReference>
<evidence type="ECO:0000256" key="4">
    <source>
        <dbReference type="ARBA" id="ARBA00022692"/>
    </source>
</evidence>
<dbReference type="FunFam" id="2.40.30.10:FF:000014">
    <property type="entry name" value="Probable GTP-binding protein 1"/>
    <property type="match status" value="1"/>
</dbReference>
<feature type="domain" description="Tr-type G" evidence="11">
    <location>
        <begin position="756"/>
        <end position="986"/>
    </location>
</feature>
<evidence type="ECO:0000256" key="2">
    <source>
        <dbReference type="ARBA" id="ARBA00007249"/>
    </source>
</evidence>
<feature type="transmembrane region" description="Helical" evidence="10">
    <location>
        <begin position="197"/>
        <end position="222"/>
    </location>
</feature>
<evidence type="ECO:0000256" key="3">
    <source>
        <dbReference type="ARBA" id="ARBA00009824"/>
    </source>
</evidence>
<reference evidence="12 13" key="1">
    <citation type="submission" date="2019-03" db="EMBL/GenBank/DDBJ databases">
        <title>Sequencing 25 genomes of Wallemia mellicola.</title>
        <authorList>
            <person name="Gostincar C."/>
        </authorList>
    </citation>
    <scope>NUCLEOTIDE SEQUENCE [LARGE SCALE GENOMIC DNA]</scope>
    <source>
        <strain evidence="12 13">EXF-6152</strain>
    </source>
</reference>
<dbReference type="InterPro" id="IPR009000">
    <property type="entry name" value="Transl_B-barrel_sf"/>
</dbReference>
<dbReference type="EMBL" id="SPRC01000037">
    <property type="protein sequence ID" value="TIB77163.1"/>
    <property type="molecule type" value="Genomic_DNA"/>
</dbReference>
<dbReference type="GO" id="GO:0003924">
    <property type="term" value="F:GTPase activity"/>
    <property type="evidence" value="ECO:0007669"/>
    <property type="project" value="InterPro"/>
</dbReference>
<dbReference type="Gene3D" id="2.40.30.10">
    <property type="entry name" value="Translation factors"/>
    <property type="match status" value="1"/>
</dbReference>
<evidence type="ECO:0000259" key="11">
    <source>
        <dbReference type="PROSITE" id="PS51722"/>
    </source>
</evidence>
<feature type="transmembrane region" description="Helical" evidence="10">
    <location>
        <begin position="462"/>
        <end position="489"/>
    </location>
</feature>
<comment type="similarity">
    <text evidence="3">Belongs to the TMCO4 family.</text>
</comment>
<dbReference type="InterPro" id="IPR007941">
    <property type="entry name" value="DUF726"/>
</dbReference>
<dbReference type="SUPFAM" id="SSF50465">
    <property type="entry name" value="EF-Tu/eEF-1alpha/eIF2-gamma C-terminal domain"/>
    <property type="match status" value="1"/>
</dbReference>
<dbReference type="Gene3D" id="3.40.50.300">
    <property type="entry name" value="P-loop containing nucleotide triphosphate hydrolases"/>
    <property type="match status" value="1"/>
</dbReference>
<dbReference type="Proteomes" id="UP000310685">
    <property type="component" value="Unassembled WGS sequence"/>
</dbReference>
<evidence type="ECO:0000256" key="5">
    <source>
        <dbReference type="ARBA" id="ARBA00022741"/>
    </source>
</evidence>
<dbReference type="Pfam" id="PF05277">
    <property type="entry name" value="DUF726"/>
    <property type="match status" value="2"/>
</dbReference>